<sequence>MSPTFFATPEDFRKWLESNHDSEKELVIGFYKVGSGKPSITWPESVDQALCFGWIDGIRRSIDEESYSIRFTPRRPKSIWSPVNIKKVDELTKLGLMLPAGLEIFRMREDKMSDLYSFREKEVTLGKDYERIFRANKTAWRNFSKMIPSYKKPAIWWVISAKQEVTRLKRLTTLIEDSAANIKIKQLRR</sequence>
<keyword evidence="2" id="KW-1185">Reference proteome</keyword>
<reference evidence="1 2" key="1">
    <citation type="journal article" date="2023" name="Microbiol. Resour. Announc.">
        <title>Complete Genome Sequence of Imperialibacter roseus strain P4T.</title>
        <authorList>
            <person name="Tizabi D.R."/>
            <person name="Bachvaroff T."/>
            <person name="Hill R.T."/>
        </authorList>
    </citation>
    <scope>NUCLEOTIDE SEQUENCE [LARGE SCALE GENOMIC DNA]</scope>
    <source>
        <strain evidence="1 2">P4T</strain>
    </source>
</reference>
<gene>
    <name evidence="1" type="ORF">RT717_03465</name>
</gene>
<proteinExistence type="predicted"/>
<dbReference type="Pfam" id="PF13376">
    <property type="entry name" value="OmdA"/>
    <property type="match status" value="1"/>
</dbReference>
<dbReference type="EMBL" id="CP136051">
    <property type="protein sequence ID" value="WOK07681.1"/>
    <property type="molecule type" value="Genomic_DNA"/>
</dbReference>
<name>A0ABZ0ISF6_9BACT</name>
<dbReference type="RefSeq" id="WP_317490346.1">
    <property type="nucleotide sequence ID" value="NZ_CP136051.1"/>
</dbReference>
<organism evidence="1 2">
    <name type="scientific">Imperialibacter roseus</name>
    <dbReference type="NCBI Taxonomy" id="1324217"/>
    <lineage>
        <taxon>Bacteria</taxon>
        <taxon>Pseudomonadati</taxon>
        <taxon>Bacteroidota</taxon>
        <taxon>Cytophagia</taxon>
        <taxon>Cytophagales</taxon>
        <taxon>Flammeovirgaceae</taxon>
        <taxon>Imperialibacter</taxon>
    </lineage>
</organism>
<dbReference type="Proteomes" id="UP001302349">
    <property type="component" value="Chromosome"/>
</dbReference>
<protein>
    <submittedName>
        <fullName evidence="1">YdeI/OmpD-associated family protein</fullName>
    </submittedName>
</protein>
<evidence type="ECO:0000313" key="2">
    <source>
        <dbReference type="Proteomes" id="UP001302349"/>
    </source>
</evidence>
<accession>A0ABZ0ISF6</accession>
<evidence type="ECO:0000313" key="1">
    <source>
        <dbReference type="EMBL" id="WOK07681.1"/>
    </source>
</evidence>